<dbReference type="InterPro" id="IPR054425">
    <property type="entry name" value="Cdc6_ORC1-like_ATPase_lid"/>
</dbReference>
<dbReference type="GO" id="GO:0003688">
    <property type="term" value="F:DNA replication origin binding"/>
    <property type="evidence" value="ECO:0007669"/>
    <property type="project" value="TreeGrafter"/>
</dbReference>
<keyword evidence="1" id="KW-0235">DNA replication</keyword>
<feature type="domain" description="AAA+ ATPase" evidence="2">
    <location>
        <begin position="24"/>
        <end position="180"/>
    </location>
</feature>
<dbReference type="Gene3D" id="3.40.50.300">
    <property type="entry name" value="P-loop containing nucleotide triphosphate hydrolases"/>
    <property type="match status" value="1"/>
</dbReference>
<dbReference type="PANTHER" id="PTHR10763:SF26">
    <property type="entry name" value="CELL DIVISION CONTROL PROTEIN 6 HOMOLOG"/>
    <property type="match status" value="1"/>
</dbReference>
<proteinExistence type="predicted"/>
<dbReference type="InterPro" id="IPR027417">
    <property type="entry name" value="P-loop_NTPase"/>
</dbReference>
<dbReference type="OrthoDB" id="1926878at2759"/>
<dbReference type="GO" id="GO:0005524">
    <property type="term" value="F:ATP binding"/>
    <property type="evidence" value="ECO:0007669"/>
    <property type="project" value="InterPro"/>
</dbReference>
<dbReference type="Gene3D" id="1.10.8.60">
    <property type="match status" value="1"/>
</dbReference>
<reference evidence="3" key="2">
    <citation type="submission" date="2021-01" db="EMBL/GenBank/DDBJ databases">
        <authorList>
            <person name="Schikora-Tamarit M.A."/>
        </authorList>
    </citation>
    <scope>NUCLEOTIDE SEQUENCE</scope>
    <source>
        <strain evidence="3">CBS2887</strain>
    </source>
</reference>
<gene>
    <name evidence="3" type="ORF">WICPIJ_002590</name>
</gene>
<dbReference type="GO" id="GO:0016887">
    <property type="term" value="F:ATP hydrolysis activity"/>
    <property type="evidence" value="ECO:0007669"/>
    <property type="project" value="InterPro"/>
</dbReference>
<dbReference type="SMART" id="SM00382">
    <property type="entry name" value="AAA"/>
    <property type="match status" value="1"/>
</dbReference>
<dbReference type="InterPro" id="IPR016314">
    <property type="entry name" value="Cdc6/18"/>
</dbReference>
<name>A0A9P8Q9G7_WICPI</name>
<dbReference type="PANTHER" id="PTHR10763">
    <property type="entry name" value="CELL DIVISION CONTROL PROTEIN 6-RELATED"/>
    <property type="match status" value="1"/>
</dbReference>
<dbReference type="Pfam" id="PF00004">
    <property type="entry name" value="AAA"/>
    <property type="match status" value="1"/>
</dbReference>
<evidence type="ECO:0000313" key="3">
    <source>
        <dbReference type="EMBL" id="KAH3686411.1"/>
    </source>
</evidence>
<evidence type="ECO:0000259" key="2">
    <source>
        <dbReference type="SMART" id="SM00382"/>
    </source>
</evidence>
<reference evidence="3" key="1">
    <citation type="journal article" date="2021" name="Open Biol.">
        <title>Shared evolutionary footprints suggest mitochondrial oxidative damage underlies multiple complex I losses in fungi.</title>
        <authorList>
            <person name="Schikora-Tamarit M.A."/>
            <person name="Marcet-Houben M."/>
            <person name="Nosek J."/>
            <person name="Gabaldon T."/>
        </authorList>
    </citation>
    <scope>NUCLEOTIDE SEQUENCE</scope>
    <source>
        <strain evidence="3">CBS2887</strain>
    </source>
</reference>
<protein>
    <recommendedName>
        <fullName evidence="2">AAA+ ATPase domain-containing protein</fullName>
    </recommendedName>
</protein>
<dbReference type="GO" id="GO:0006270">
    <property type="term" value="P:DNA replication initiation"/>
    <property type="evidence" value="ECO:0007669"/>
    <property type="project" value="InterPro"/>
</dbReference>
<keyword evidence="4" id="KW-1185">Reference proteome</keyword>
<dbReference type="AlphaFoldDB" id="A0A9P8Q9G7"/>
<dbReference type="PIRSF" id="PIRSF001767">
    <property type="entry name" value="Cdc6"/>
    <property type="match status" value="1"/>
</dbReference>
<dbReference type="InterPro" id="IPR003959">
    <property type="entry name" value="ATPase_AAA_core"/>
</dbReference>
<dbReference type="GO" id="GO:0051301">
    <property type="term" value="P:cell division"/>
    <property type="evidence" value="ECO:0007669"/>
    <property type="project" value="InterPro"/>
</dbReference>
<comment type="caution">
    <text evidence="3">The sequence shown here is derived from an EMBL/GenBank/DDBJ whole genome shotgun (WGS) entry which is preliminary data.</text>
</comment>
<sequence>MLPAREAEANALKNFIVETITSGKTQSLYISGPPGTGKTAQIRLTLSELIDLDEVYTHPVQCVEIDSKDYKVGYVYINCMSITRTSMIFQEILKSLNPKIASSTSLQDSKDVLLQVLKGQRSGDMNIVVLDELDKLITTNQQILFELFSWCCFPQSKLCLIGISNSLDMIDRLLPRLKINGMNPHTLNFLPYGAEHIEQIIVEKLQLLTPGSKQGTPLFHPAAVKLCAKKCASNSGDLRRAFDIIKNSFELLELELKAKDTPIEQYTLETAPTVKINHIAKVFSRVNVTASSQISSASSNLTIQQKFILAVLVRAESVLTLNELYNQYTTTSANPDFKLLGLLKKHEFLEVLTTLESINLVKVQNTVVKKVSVVKVSAVVGLRDLEGLIGGIPILQRLFGSVV</sequence>
<organism evidence="3 4">
    <name type="scientific">Wickerhamomyces pijperi</name>
    <name type="common">Yeast</name>
    <name type="synonym">Pichia pijperi</name>
    <dbReference type="NCBI Taxonomy" id="599730"/>
    <lineage>
        <taxon>Eukaryota</taxon>
        <taxon>Fungi</taxon>
        <taxon>Dikarya</taxon>
        <taxon>Ascomycota</taxon>
        <taxon>Saccharomycotina</taxon>
        <taxon>Saccharomycetes</taxon>
        <taxon>Phaffomycetales</taxon>
        <taxon>Wickerhamomycetaceae</taxon>
        <taxon>Wickerhamomyces</taxon>
    </lineage>
</organism>
<dbReference type="EMBL" id="JAEUBG010001443">
    <property type="protein sequence ID" value="KAH3686411.1"/>
    <property type="molecule type" value="Genomic_DNA"/>
</dbReference>
<dbReference type="GO" id="GO:0005634">
    <property type="term" value="C:nucleus"/>
    <property type="evidence" value="ECO:0007669"/>
    <property type="project" value="TreeGrafter"/>
</dbReference>
<dbReference type="InterPro" id="IPR003593">
    <property type="entry name" value="AAA+_ATPase"/>
</dbReference>
<dbReference type="Proteomes" id="UP000774326">
    <property type="component" value="Unassembled WGS sequence"/>
</dbReference>
<evidence type="ECO:0000313" key="4">
    <source>
        <dbReference type="Proteomes" id="UP000774326"/>
    </source>
</evidence>
<dbReference type="Pfam" id="PF22606">
    <property type="entry name" value="Cdc6-ORC-like_ATPase_lid"/>
    <property type="match status" value="1"/>
</dbReference>
<dbReference type="SUPFAM" id="SSF52540">
    <property type="entry name" value="P-loop containing nucleoside triphosphate hydrolases"/>
    <property type="match status" value="1"/>
</dbReference>
<accession>A0A9P8Q9G7</accession>
<dbReference type="InterPro" id="IPR050311">
    <property type="entry name" value="ORC1/CDC6"/>
</dbReference>
<dbReference type="GO" id="GO:0033314">
    <property type="term" value="P:mitotic DNA replication checkpoint signaling"/>
    <property type="evidence" value="ECO:0007669"/>
    <property type="project" value="TreeGrafter"/>
</dbReference>
<evidence type="ECO:0000256" key="1">
    <source>
        <dbReference type="ARBA" id="ARBA00022705"/>
    </source>
</evidence>